<sequence length="245" mass="28410">MNELVIMKDQRAVTTSLQVAEAFEKKHKNVIQTIEEKINSAENSADYKDMFAQGVYVDSRGREQKMYYLNRDGFIFIAVGFNGKKADKFKLEYIKEFNRMEKAIKEERIQLPSDPMKVLELIFEANKNTDKKVERIDKDVKYLKDNQRIDSAEYSYISKHVSRKVYEYIDMHGLTLTAPQRSKLFKDISRGINEVTGVKTRSQLRQKDFDIADELIDNWQPSTATVQIIKQMSNVVEGQTTLGGD</sequence>
<dbReference type="EMBL" id="JQBX01000004">
    <property type="protein sequence ID" value="KRN94555.1"/>
    <property type="molecule type" value="Genomic_DNA"/>
</dbReference>
<feature type="domain" description="ORF6C" evidence="1">
    <location>
        <begin position="119"/>
        <end position="227"/>
    </location>
</feature>
<dbReference type="Pfam" id="PF09669">
    <property type="entry name" value="Phage_pRha"/>
    <property type="match status" value="1"/>
</dbReference>
<dbReference type="InterPro" id="IPR018878">
    <property type="entry name" value="ORF6C_dom"/>
</dbReference>
<name>A0A0R2KYE9_9LACO</name>
<keyword evidence="3" id="KW-1185">Reference proteome</keyword>
<dbReference type="Pfam" id="PF10552">
    <property type="entry name" value="ORF6C"/>
    <property type="match status" value="1"/>
</dbReference>
<dbReference type="STRING" id="331679.IV81_GL001188"/>
<accession>A0A0R2KYE9</accession>
<evidence type="ECO:0000313" key="2">
    <source>
        <dbReference type="EMBL" id="KRN94555.1"/>
    </source>
</evidence>
<reference evidence="2 3" key="1">
    <citation type="journal article" date="2015" name="Genome Announc.">
        <title>Expanding the biotechnology potential of lactobacilli through comparative genomics of 213 strains and associated genera.</title>
        <authorList>
            <person name="Sun Z."/>
            <person name="Harris H.M."/>
            <person name="McCann A."/>
            <person name="Guo C."/>
            <person name="Argimon S."/>
            <person name="Zhang W."/>
            <person name="Yang X."/>
            <person name="Jeffery I.B."/>
            <person name="Cooney J.C."/>
            <person name="Kagawa T.F."/>
            <person name="Liu W."/>
            <person name="Song Y."/>
            <person name="Salvetti E."/>
            <person name="Wrobel A."/>
            <person name="Rasinkangas P."/>
            <person name="Parkhill J."/>
            <person name="Rea M.C."/>
            <person name="O'Sullivan O."/>
            <person name="Ritari J."/>
            <person name="Douillard F.P."/>
            <person name="Paul Ross R."/>
            <person name="Yang R."/>
            <person name="Briner A.E."/>
            <person name="Felis G.E."/>
            <person name="de Vos W.M."/>
            <person name="Barrangou R."/>
            <person name="Klaenhammer T.R."/>
            <person name="Caufield P.W."/>
            <person name="Cui Y."/>
            <person name="Zhang H."/>
            <person name="O'Toole P.W."/>
        </authorList>
    </citation>
    <scope>NUCLEOTIDE SEQUENCE [LARGE SCALE GENOMIC DNA]</scope>
    <source>
        <strain evidence="2 3">DSM 18001</strain>
    </source>
</reference>
<dbReference type="RefSeq" id="WP_057801863.1">
    <property type="nucleotide sequence ID" value="NZ_JQBX01000004.1"/>
</dbReference>
<organism evidence="2 3">
    <name type="scientific">Pediococcus stilesii</name>
    <dbReference type="NCBI Taxonomy" id="331679"/>
    <lineage>
        <taxon>Bacteria</taxon>
        <taxon>Bacillati</taxon>
        <taxon>Bacillota</taxon>
        <taxon>Bacilli</taxon>
        <taxon>Lactobacillales</taxon>
        <taxon>Lactobacillaceae</taxon>
        <taxon>Pediococcus</taxon>
    </lineage>
</organism>
<comment type="caution">
    <text evidence="2">The sequence shown here is derived from an EMBL/GenBank/DDBJ whole genome shotgun (WGS) entry which is preliminary data.</text>
</comment>
<dbReference type="PATRIC" id="fig|331679.3.peg.1210"/>
<dbReference type="Proteomes" id="UP000051859">
    <property type="component" value="Unassembled WGS sequence"/>
</dbReference>
<dbReference type="AlphaFoldDB" id="A0A0R2KYE9"/>
<dbReference type="NCBIfam" id="TIGR02681">
    <property type="entry name" value="phage_pRha"/>
    <property type="match status" value="1"/>
</dbReference>
<dbReference type="InterPro" id="IPR014054">
    <property type="entry name" value="Phage_regulatory_Rha"/>
</dbReference>
<evidence type="ECO:0000313" key="3">
    <source>
        <dbReference type="Proteomes" id="UP000051859"/>
    </source>
</evidence>
<protein>
    <submittedName>
        <fullName evidence="2">Phage anti-repressor protein</fullName>
    </submittedName>
</protein>
<proteinExistence type="predicted"/>
<gene>
    <name evidence="2" type="ORF">IV81_GL001188</name>
</gene>
<evidence type="ECO:0000259" key="1">
    <source>
        <dbReference type="Pfam" id="PF10552"/>
    </source>
</evidence>